<keyword evidence="3" id="KW-1185">Reference proteome</keyword>
<dbReference type="Proteomes" id="UP001165121">
    <property type="component" value="Unassembled WGS sequence"/>
</dbReference>
<feature type="compositionally biased region" description="Acidic residues" evidence="1">
    <location>
        <begin position="26"/>
        <end position="38"/>
    </location>
</feature>
<evidence type="ECO:0000313" key="3">
    <source>
        <dbReference type="Proteomes" id="UP001165121"/>
    </source>
</evidence>
<dbReference type="AlphaFoldDB" id="A0A9W7CSA0"/>
<comment type="caution">
    <text evidence="2">The sequence shown here is derived from an EMBL/GenBank/DDBJ whole genome shotgun (WGS) entry which is preliminary data.</text>
</comment>
<evidence type="ECO:0000313" key="2">
    <source>
        <dbReference type="EMBL" id="GMF41024.1"/>
    </source>
</evidence>
<dbReference type="EMBL" id="BSXT01001299">
    <property type="protein sequence ID" value="GMF41024.1"/>
    <property type="molecule type" value="Genomic_DNA"/>
</dbReference>
<organism evidence="2 3">
    <name type="scientific">Phytophthora fragariaefolia</name>
    <dbReference type="NCBI Taxonomy" id="1490495"/>
    <lineage>
        <taxon>Eukaryota</taxon>
        <taxon>Sar</taxon>
        <taxon>Stramenopiles</taxon>
        <taxon>Oomycota</taxon>
        <taxon>Peronosporomycetes</taxon>
        <taxon>Peronosporales</taxon>
        <taxon>Peronosporaceae</taxon>
        <taxon>Phytophthora</taxon>
    </lineage>
</organism>
<name>A0A9W7CSA0_9STRA</name>
<reference evidence="2" key="1">
    <citation type="submission" date="2023-04" db="EMBL/GenBank/DDBJ databases">
        <title>Phytophthora fragariaefolia NBRC 109709.</title>
        <authorList>
            <person name="Ichikawa N."/>
            <person name="Sato H."/>
            <person name="Tonouchi N."/>
        </authorList>
    </citation>
    <scope>NUCLEOTIDE SEQUENCE</scope>
    <source>
        <strain evidence="2">NBRC 109709</strain>
    </source>
</reference>
<feature type="region of interest" description="Disordered" evidence="1">
    <location>
        <begin position="1"/>
        <end position="56"/>
    </location>
</feature>
<feature type="compositionally biased region" description="Basic and acidic residues" evidence="1">
    <location>
        <begin position="39"/>
        <end position="55"/>
    </location>
</feature>
<sequence length="80" mass="8439">MPVTGLHSCGEEQGAAERWADRGGLGDDDTEDGDDDWDDGRLADAHREGDSDAYQRGHARATGSIIVARDGSRAEAVGLV</sequence>
<protein>
    <submittedName>
        <fullName evidence="2">Unnamed protein product</fullName>
    </submittedName>
</protein>
<gene>
    <name evidence="2" type="ORF">Pfra01_001280800</name>
</gene>
<evidence type="ECO:0000256" key="1">
    <source>
        <dbReference type="SAM" id="MobiDB-lite"/>
    </source>
</evidence>
<proteinExistence type="predicted"/>
<accession>A0A9W7CSA0</accession>